<dbReference type="EnsemblMetazoa" id="PPA40925.1">
    <property type="protein sequence ID" value="PPA40925.1"/>
    <property type="gene ID" value="WBGene00279294"/>
</dbReference>
<reference evidence="1" key="2">
    <citation type="submission" date="2022-06" db="UniProtKB">
        <authorList>
            <consortium name="EnsemblMetazoa"/>
        </authorList>
    </citation>
    <scope>IDENTIFICATION</scope>
    <source>
        <strain evidence="1">PS312</strain>
    </source>
</reference>
<dbReference type="OrthoDB" id="5799746at2759"/>
<evidence type="ECO:0000313" key="2">
    <source>
        <dbReference type="Proteomes" id="UP000005239"/>
    </source>
</evidence>
<evidence type="ECO:0000313" key="1">
    <source>
        <dbReference type="EnsemblMetazoa" id="PPA40925.1"/>
    </source>
</evidence>
<protein>
    <submittedName>
        <fullName evidence="1">Sri-16</fullName>
    </submittedName>
</protein>
<dbReference type="Pfam" id="PF10327">
    <property type="entry name" value="7TM_GPCR_Sri"/>
    <property type="match status" value="1"/>
</dbReference>
<dbReference type="Proteomes" id="UP000005239">
    <property type="component" value="Unassembled WGS sequence"/>
</dbReference>
<accession>A0A8R1Z229</accession>
<dbReference type="PANTHER" id="PTHR45830">
    <property type="entry name" value="SERPENTINE RECEPTOR, CLASS I"/>
    <property type="match status" value="1"/>
</dbReference>
<dbReference type="InterPro" id="IPR019429">
    <property type="entry name" value="7TM_GPCR_serpentine_rcpt_Sri"/>
</dbReference>
<gene>
    <name evidence="1" type="primary">WBGene00279294</name>
</gene>
<dbReference type="PANTHER" id="PTHR45830:SF15">
    <property type="entry name" value="SERPENTINE RECEPTOR, CLASS I"/>
    <property type="match status" value="1"/>
</dbReference>
<sequence>MNSSLYTLTNYLKQAAAFVKLSFAPNLSRCSMGLNFTVDETHENVVYWSLHVITAVTVPIDLLTVYLLWKKSPKQSVYYRQLLLALQICCLLIELHMGALFAPILLFPLIGVYSQGLLAQIQFPPHFSVVLFYFLVLDCFIILNICVFYRHQSILPSGHSLKLANKKSRNILYSLYAISLESMCISVIFSGYDESPGGSEYLEKNHPAMMWLVEKESWVVYDPNSSTRLVVYHVILCLAFAVPIFFLLIRHIHVLLKSRVADMSSRTLAYHRAMVNSLIMQSLCWLSLCGPVAVLIASFLLETIPHEITSVVQLVAQIFPLLNALTVLLNTPTIRKTIRSYLPFHSNSISPKMSIVPLRAGFSQFS</sequence>
<reference evidence="2" key="1">
    <citation type="journal article" date="2008" name="Nat. Genet.">
        <title>The Pristionchus pacificus genome provides a unique perspective on nematode lifestyle and parasitism.</title>
        <authorList>
            <person name="Dieterich C."/>
            <person name="Clifton S.W."/>
            <person name="Schuster L.N."/>
            <person name="Chinwalla A."/>
            <person name="Delehaunty K."/>
            <person name="Dinkelacker I."/>
            <person name="Fulton L."/>
            <person name="Fulton R."/>
            <person name="Godfrey J."/>
            <person name="Minx P."/>
            <person name="Mitreva M."/>
            <person name="Roeseler W."/>
            <person name="Tian H."/>
            <person name="Witte H."/>
            <person name="Yang S.P."/>
            <person name="Wilson R.K."/>
            <person name="Sommer R.J."/>
        </authorList>
    </citation>
    <scope>NUCLEOTIDE SEQUENCE [LARGE SCALE GENOMIC DNA]</scope>
    <source>
        <strain evidence="2">PS312</strain>
    </source>
</reference>
<organism evidence="1 2">
    <name type="scientific">Pristionchus pacificus</name>
    <name type="common">Parasitic nematode worm</name>
    <dbReference type="NCBI Taxonomy" id="54126"/>
    <lineage>
        <taxon>Eukaryota</taxon>
        <taxon>Metazoa</taxon>
        <taxon>Ecdysozoa</taxon>
        <taxon>Nematoda</taxon>
        <taxon>Chromadorea</taxon>
        <taxon>Rhabditida</taxon>
        <taxon>Rhabditina</taxon>
        <taxon>Diplogasteromorpha</taxon>
        <taxon>Diplogasteroidea</taxon>
        <taxon>Neodiplogasteridae</taxon>
        <taxon>Pristionchus</taxon>
    </lineage>
</organism>
<name>A0A2A6CM05_PRIPA</name>
<dbReference type="AlphaFoldDB" id="A0A2A6CM05"/>
<accession>A0A2A6CM05</accession>
<keyword evidence="2" id="KW-1185">Reference proteome</keyword>
<proteinExistence type="predicted"/>